<name>A0A1E5VKQ3_9POAL</name>
<dbReference type="InterPro" id="IPR012871">
    <property type="entry name" value="DUF1668_ORYSA"/>
</dbReference>
<comment type="caution">
    <text evidence="1">The sequence shown here is derived from an EMBL/GenBank/DDBJ whole genome shotgun (WGS) entry which is preliminary data.</text>
</comment>
<accession>A0A1E5VKQ3</accession>
<organism evidence="1 2">
    <name type="scientific">Dichanthelium oligosanthes</name>
    <dbReference type="NCBI Taxonomy" id="888268"/>
    <lineage>
        <taxon>Eukaryota</taxon>
        <taxon>Viridiplantae</taxon>
        <taxon>Streptophyta</taxon>
        <taxon>Embryophyta</taxon>
        <taxon>Tracheophyta</taxon>
        <taxon>Spermatophyta</taxon>
        <taxon>Magnoliopsida</taxon>
        <taxon>Liliopsida</taxon>
        <taxon>Poales</taxon>
        <taxon>Poaceae</taxon>
        <taxon>PACMAD clade</taxon>
        <taxon>Panicoideae</taxon>
        <taxon>Panicodae</taxon>
        <taxon>Paniceae</taxon>
        <taxon>Dichantheliinae</taxon>
        <taxon>Dichanthelium</taxon>
    </lineage>
</organism>
<protein>
    <submittedName>
        <fullName evidence="1">Uncharacterized protein</fullName>
    </submittedName>
</protein>
<sequence>MIPRRFVNLVAENYKSGMYSLHRLDVSKHLFYPSTAEAVAAGAAVGNGGGRSPAIPRLQRLPPPCVNFQRSPTTTTDASQLGFFALVSPRSSEDRILCCNLVGNSVLYDAGSHSIETMPTIQVFAGVTPKTISTGRPGAVEEDLFLLHKDFNVLRFGSEDKLVYRPKGRKAWHWESLPPPPFDDIIGSHTVVDGGRTVPSASACHPPQMTSAATTPWNGAPTALTPWNGNGGKPAAGSFHLWVELSTSPTSSSGWAFPPPGPLTCARSTRDLSATEDLIAMEEPPTSHTLLDLEIPKNWAALRFKLLNLGGGRFCVARVFGEVERDKDDESDCFSDWDLETFGPEFGVLTGVELVTSSSSSGDNNDLEVLQMRLLFGNVIQEAVGMFSSVVMQ</sequence>
<dbReference type="Proteomes" id="UP000095767">
    <property type="component" value="Unassembled WGS sequence"/>
</dbReference>
<evidence type="ECO:0000313" key="1">
    <source>
        <dbReference type="EMBL" id="OEL25695.1"/>
    </source>
</evidence>
<dbReference type="Pfam" id="PF07893">
    <property type="entry name" value="DUF1668"/>
    <property type="match status" value="1"/>
</dbReference>
<dbReference type="PANTHER" id="PTHR33085">
    <property type="entry name" value="OS12G0113100 PROTEIN-RELATED"/>
    <property type="match status" value="1"/>
</dbReference>
<dbReference type="AlphaFoldDB" id="A0A1E5VKQ3"/>
<proteinExistence type="predicted"/>
<keyword evidence="2" id="KW-1185">Reference proteome</keyword>
<dbReference type="EMBL" id="LWDX02036631">
    <property type="protein sequence ID" value="OEL25695.1"/>
    <property type="molecule type" value="Genomic_DNA"/>
</dbReference>
<dbReference type="OrthoDB" id="591320at2759"/>
<dbReference type="PANTHER" id="PTHR33085:SF113">
    <property type="entry name" value="OS05G0126000 PROTEIN"/>
    <property type="match status" value="1"/>
</dbReference>
<reference evidence="1 2" key="1">
    <citation type="submission" date="2016-09" db="EMBL/GenBank/DDBJ databases">
        <title>The draft genome of Dichanthelium oligosanthes: A C3 panicoid grass species.</title>
        <authorList>
            <person name="Studer A.J."/>
            <person name="Schnable J.C."/>
            <person name="Brutnell T.P."/>
        </authorList>
    </citation>
    <scope>NUCLEOTIDE SEQUENCE [LARGE SCALE GENOMIC DNA]</scope>
    <source>
        <strain evidence="2">cv. Kellogg 1175</strain>
        <tissue evidence="1">Leaf</tissue>
    </source>
</reference>
<evidence type="ECO:0000313" key="2">
    <source>
        <dbReference type="Proteomes" id="UP000095767"/>
    </source>
</evidence>
<gene>
    <name evidence="1" type="ORF">BAE44_0013286</name>
</gene>